<sequence length="380" mass="40674">MDKMIENRERNTGLTRTGLTALDAGSQNAREYQAIAMPEASVSGSPKRTLSSNPGKTALMMGVILAACLALSPRASAQPNSEIPFNEADIQDVMNDGSEEGSTSPPAADDSMHIDLLSLVGRGGGFMIPIGIMSLLVVALAVERVISLTRRKIVPKKFVREIEDMMETPAAFQPCEAFRICDDYPSPASSVVRGMLLRTGQPIGEIENAATEMIQREADRNSAPIRWLHLAAAATPLMGLLGTVWGMIVAFHESTTLTADRSRSEQLSEGIYTALVTTLAGLIVAIPAAILAQYLENRLAKLFHRVEDLAFELAPHMARFVGREQLDSEGNRRKMPPHSAPADAGHDGRGGNATPPPIAAGKSPSKEKSRPNRSATKGAS</sequence>
<evidence type="ECO:0000256" key="1">
    <source>
        <dbReference type="ARBA" id="ARBA00004651"/>
    </source>
</evidence>
<keyword evidence="3 8" id="KW-0812">Transmembrane</keyword>
<keyword evidence="6" id="KW-0813">Transport</keyword>
<dbReference type="InterPro" id="IPR050790">
    <property type="entry name" value="ExbB/TolQ_transport"/>
</dbReference>
<feature type="domain" description="MotA/TolQ/ExbB proton channel" evidence="9">
    <location>
        <begin position="198"/>
        <end position="307"/>
    </location>
</feature>
<gene>
    <name evidence="10" type="ORF">Q31b_14890</name>
</gene>
<dbReference type="InterPro" id="IPR002898">
    <property type="entry name" value="MotA_ExbB_proton_chnl"/>
</dbReference>
<evidence type="ECO:0000259" key="9">
    <source>
        <dbReference type="Pfam" id="PF01618"/>
    </source>
</evidence>
<keyword evidence="6" id="KW-0653">Protein transport</keyword>
<keyword evidence="11" id="KW-1185">Reference proteome</keyword>
<dbReference type="PANTHER" id="PTHR30625:SF11">
    <property type="entry name" value="MOTA_TOLQ_EXBB PROTON CHANNEL DOMAIN-CONTAINING PROTEIN"/>
    <property type="match status" value="1"/>
</dbReference>
<feature type="transmembrane region" description="Helical" evidence="8">
    <location>
        <begin position="227"/>
        <end position="251"/>
    </location>
</feature>
<evidence type="ECO:0000256" key="5">
    <source>
        <dbReference type="ARBA" id="ARBA00023136"/>
    </source>
</evidence>
<evidence type="ECO:0000256" key="7">
    <source>
        <dbReference type="SAM" id="MobiDB-lite"/>
    </source>
</evidence>
<comment type="subcellular location">
    <subcellularLocation>
        <location evidence="1">Cell membrane</location>
        <topology evidence="1">Multi-pass membrane protein</topology>
    </subcellularLocation>
    <subcellularLocation>
        <location evidence="6">Membrane</location>
        <topology evidence="6">Multi-pass membrane protein</topology>
    </subcellularLocation>
</comment>
<evidence type="ECO:0000256" key="6">
    <source>
        <dbReference type="RuleBase" id="RU004057"/>
    </source>
</evidence>
<evidence type="ECO:0000256" key="3">
    <source>
        <dbReference type="ARBA" id="ARBA00022692"/>
    </source>
</evidence>
<accession>A0A5C6E5I7</accession>
<evidence type="ECO:0000313" key="11">
    <source>
        <dbReference type="Proteomes" id="UP000315471"/>
    </source>
</evidence>
<protein>
    <submittedName>
        <fullName evidence="10">Colicin uptake protein TolQ</fullName>
    </submittedName>
</protein>
<feature type="region of interest" description="Disordered" evidence="7">
    <location>
        <begin position="326"/>
        <end position="380"/>
    </location>
</feature>
<evidence type="ECO:0000256" key="2">
    <source>
        <dbReference type="ARBA" id="ARBA00022475"/>
    </source>
</evidence>
<keyword evidence="5 8" id="KW-0472">Membrane</keyword>
<dbReference type="GO" id="GO:0005886">
    <property type="term" value="C:plasma membrane"/>
    <property type="evidence" value="ECO:0007669"/>
    <property type="project" value="UniProtKB-SubCell"/>
</dbReference>
<dbReference type="Proteomes" id="UP000315471">
    <property type="component" value="Unassembled WGS sequence"/>
</dbReference>
<dbReference type="Pfam" id="PF01618">
    <property type="entry name" value="MotA_ExbB"/>
    <property type="match status" value="1"/>
</dbReference>
<evidence type="ECO:0000313" key="10">
    <source>
        <dbReference type="EMBL" id="TWU43955.1"/>
    </source>
</evidence>
<dbReference type="EMBL" id="SJPY01000002">
    <property type="protein sequence ID" value="TWU43955.1"/>
    <property type="molecule type" value="Genomic_DNA"/>
</dbReference>
<keyword evidence="4 8" id="KW-1133">Transmembrane helix</keyword>
<comment type="caution">
    <text evidence="10">The sequence shown here is derived from an EMBL/GenBank/DDBJ whole genome shotgun (WGS) entry which is preliminary data.</text>
</comment>
<feature type="transmembrane region" description="Helical" evidence="8">
    <location>
        <begin position="271"/>
        <end position="295"/>
    </location>
</feature>
<dbReference type="GO" id="GO:0017038">
    <property type="term" value="P:protein import"/>
    <property type="evidence" value="ECO:0007669"/>
    <property type="project" value="TreeGrafter"/>
</dbReference>
<evidence type="ECO:0000256" key="8">
    <source>
        <dbReference type="SAM" id="Phobius"/>
    </source>
</evidence>
<dbReference type="AlphaFoldDB" id="A0A5C6E5I7"/>
<feature type="transmembrane region" description="Helical" evidence="8">
    <location>
        <begin position="126"/>
        <end position="146"/>
    </location>
</feature>
<proteinExistence type="inferred from homology"/>
<comment type="similarity">
    <text evidence="6">Belongs to the exbB/tolQ family.</text>
</comment>
<keyword evidence="2" id="KW-1003">Cell membrane</keyword>
<name>A0A5C6E5I7_9BACT</name>
<evidence type="ECO:0000256" key="4">
    <source>
        <dbReference type="ARBA" id="ARBA00022989"/>
    </source>
</evidence>
<reference evidence="10 11" key="1">
    <citation type="submission" date="2019-02" db="EMBL/GenBank/DDBJ databases">
        <title>Deep-cultivation of Planctomycetes and their phenomic and genomic characterization uncovers novel biology.</title>
        <authorList>
            <person name="Wiegand S."/>
            <person name="Jogler M."/>
            <person name="Boedeker C."/>
            <person name="Pinto D."/>
            <person name="Vollmers J."/>
            <person name="Rivas-Marin E."/>
            <person name="Kohn T."/>
            <person name="Peeters S.H."/>
            <person name="Heuer A."/>
            <person name="Rast P."/>
            <person name="Oberbeckmann S."/>
            <person name="Bunk B."/>
            <person name="Jeske O."/>
            <person name="Meyerdierks A."/>
            <person name="Storesund J.E."/>
            <person name="Kallscheuer N."/>
            <person name="Luecker S."/>
            <person name="Lage O.M."/>
            <person name="Pohl T."/>
            <person name="Merkel B.J."/>
            <person name="Hornburger P."/>
            <person name="Mueller R.-W."/>
            <person name="Bruemmer F."/>
            <person name="Labrenz M."/>
            <person name="Spormann A.M."/>
            <person name="Op Den Camp H."/>
            <person name="Overmann J."/>
            <person name="Amann R."/>
            <person name="Jetten M.S.M."/>
            <person name="Mascher T."/>
            <person name="Medema M.H."/>
            <person name="Devos D.P."/>
            <person name="Kaster A.-K."/>
            <person name="Ovreas L."/>
            <person name="Rohde M."/>
            <person name="Galperin M.Y."/>
            <person name="Jogler C."/>
        </authorList>
    </citation>
    <scope>NUCLEOTIDE SEQUENCE [LARGE SCALE GENOMIC DNA]</scope>
    <source>
        <strain evidence="10 11">Q31b</strain>
    </source>
</reference>
<dbReference type="PANTHER" id="PTHR30625">
    <property type="entry name" value="PROTEIN TOLQ"/>
    <property type="match status" value="1"/>
</dbReference>
<organism evidence="10 11">
    <name type="scientific">Novipirellula aureliae</name>
    <dbReference type="NCBI Taxonomy" id="2527966"/>
    <lineage>
        <taxon>Bacteria</taxon>
        <taxon>Pseudomonadati</taxon>
        <taxon>Planctomycetota</taxon>
        <taxon>Planctomycetia</taxon>
        <taxon>Pirellulales</taxon>
        <taxon>Pirellulaceae</taxon>
        <taxon>Novipirellula</taxon>
    </lineage>
</organism>